<organism evidence="2 3">
    <name type="scientific">Triticum urartu</name>
    <name type="common">Red wild einkorn</name>
    <name type="synonym">Crithodium urartu</name>
    <dbReference type="NCBI Taxonomy" id="4572"/>
    <lineage>
        <taxon>Eukaryota</taxon>
        <taxon>Viridiplantae</taxon>
        <taxon>Streptophyta</taxon>
        <taxon>Embryophyta</taxon>
        <taxon>Tracheophyta</taxon>
        <taxon>Spermatophyta</taxon>
        <taxon>Magnoliopsida</taxon>
        <taxon>Liliopsida</taxon>
        <taxon>Poales</taxon>
        <taxon>Poaceae</taxon>
        <taxon>BOP clade</taxon>
        <taxon>Pooideae</taxon>
        <taxon>Triticodae</taxon>
        <taxon>Triticeae</taxon>
        <taxon>Triticinae</taxon>
        <taxon>Triticum</taxon>
    </lineage>
</organism>
<feature type="region of interest" description="Disordered" evidence="1">
    <location>
        <begin position="1"/>
        <end position="60"/>
    </location>
</feature>
<sequence length="60" mass="6472">MENNKASKNVVHVPLLPPATNEVTDPVVDPKTQDVDGVTLRGVDAEEGGEDPSARKRHKL</sequence>
<keyword evidence="3" id="KW-1185">Reference proteome</keyword>
<evidence type="ECO:0000256" key="1">
    <source>
        <dbReference type="SAM" id="MobiDB-lite"/>
    </source>
</evidence>
<protein>
    <submittedName>
        <fullName evidence="2">Uncharacterized protein</fullName>
    </submittedName>
</protein>
<accession>A0A8R7QIY3</accession>
<reference evidence="2" key="2">
    <citation type="submission" date="2018-03" db="EMBL/GenBank/DDBJ databases">
        <title>The Triticum urartu genome reveals the dynamic nature of wheat genome evolution.</title>
        <authorList>
            <person name="Ling H."/>
            <person name="Ma B."/>
            <person name="Shi X."/>
            <person name="Liu H."/>
            <person name="Dong L."/>
            <person name="Sun H."/>
            <person name="Cao Y."/>
            <person name="Gao Q."/>
            <person name="Zheng S."/>
            <person name="Li Y."/>
            <person name="Yu Y."/>
            <person name="Du H."/>
            <person name="Qi M."/>
            <person name="Li Y."/>
            <person name="Yu H."/>
            <person name="Cui Y."/>
            <person name="Wang N."/>
            <person name="Chen C."/>
            <person name="Wu H."/>
            <person name="Zhao Y."/>
            <person name="Zhang J."/>
            <person name="Li Y."/>
            <person name="Zhou W."/>
            <person name="Zhang B."/>
            <person name="Hu W."/>
            <person name="Eijk M."/>
            <person name="Tang J."/>
            <person name="Witsenboer H."/>
            <person name="Zhao S."/>
            <person name="Li Z."/>
            <person name="Zhang A."/>
            <person name="Wang D."/>
            <person name="Liang C."/>
        </authorList>
    </citation>
    <scope>NUCLEOTIDE SEQUENCE [LARGE SCALE GENOMIC DNA]</scope>
    <source>
        <strain evidence="2">cv. G1812</strain>
    </source>
</reference>
<evidence type="ECO:0000313" key="3">
    <source>
        <dbReference type="Proteomes" id="UP000015106"/>
    </source>
</evidence>
<proteinExistence type="predicted"/>
<dbReference type="EnsemblPlants" id="TuG1812G0500004424.01.T07">
    <property type="protein sequence ID" value="TuG1812G0500004424.01.T07"/>
    <property type="gene ID" value="TuG1812G0500004424.01"/>
</dbReference>
<dbReference type="AlphaFoldDB" id="A0A8R7QIY3"/>
<dbReference type="Gramene" id="TuG1812G0500004424.01.T07">
    <property type="protein sequence ID" value="TuG1812G0500004424.01.T07"/>
    <property type="gene ID" value="TuG1812G0500004424.01"/>
</dbReference>
<name>A0A8R7QIY3_TRIUA</name>
<dbReference type="Proteomes" id="UP000015106">
    <property type="component" value="Chromosome 5"/>
</dbReference>
<reference evidence="3" key="1">
    <citation type="journal article" date="2013" name="Nature">
        <title>Draft genome of the wheat A-genome progenitor Triticum urartu.</title>
        <authorList>
            <person name="Ling H.Q."/>
            <person name="Zhao S."/>
            <person name="Liu D."/>
            <person name="Wang J."/>
            <person name="Sun H."/>
            <person name="Zhang C."/>
            <person name="Fan H."/>
            <person name="Li D."/>
            <person name="Dong L."/>
            <person name="Tao Y."/>
            <person name="Gao C."/>
            <person name="Wu H."/>
            <person name="Li Y."/>
            <person name="Cui Y."/>
            <person name="Guo X."/>
            <person name="Zheng S."/>
            <person name="Wang B."/>
            <person name="Yu K."/>
            <person name="Liang Q."/>
            <person name="Yang W."/>
            <person name="Lou X."/>
            <person name="Chen J."/>
            <person name="Feng M."/>
            <person name="Jian J."/>
            <person name="Zhang X."/>
            <person name="Luo G."/>
            <person name="Jiang Y."/>
            <person name="Liu J."/>
            <person name="Wang Z."/>
            <person name="Sha Y."/>
            <person name="Zhang B."/>
            <person name="Wu H."/>
            <person name="Tang D."/>
            <person name="Shen Q."/>
            <person name="Xue P."/>
            <person name="Zou S."/>
            <person name="Wang X."/>
            <person name="Liu X."/>
            <person name="Wang F."/>
            <person name="Yang Y."/>
            <person name="An X."/>
            <person name="Dong Z."/>
            <person name="Zhang K."/>
            <person name="Zhang X."/>
            <person name="Luo M.C."/>
            <person name="Dvorak J."/>
            <person name="Tong Y."/>
            <person name="Wang J."/>
            <person name="Yang H."/>
            <person name="Li Z."/>
            <person name="Wang D."/>
            <person name="Zhang A."/>
            <person name="Wang J."/>
        </authorList>
    </citation>
    <scope>NUCLEOTIDE SEQUENCE</scope>
    <source>
        <strain evidence="3">cv. G1812</strain>
    </source>
</reference>
<evidence type="ECO:0000313" key="2">
    <source>
        <dbReference type="EnsemblPlants" id="TuG1812G0500004424.01.T07"/>
    </source>
</evidence>
<reference evidence="2" key="3">
    <citation type="submission" date="2022-06" db="UniProtKB">
        <authorList>
            <consortium name="EnsemblPlants"/>
        </authorList>
    </citation>
    <scope>IDENTIFICATION</scope>
</reference>